<dbReference type="EMBL" id="HBUF01221308">
    <property type="protein sequence ID" value="CAG6669526.1"/>
    <property type="molecule type" value="Transcribed_RNA"/>
</dbReference>
<keyword evidence="1" id="KW-0479">Metal-binding</keyword>
<dbReference type="InterPro" id="IPR051190">
    <property type="entry name" value="Baculoviral_IAP"/>
</dbReference>
<evidence type="ECO:0000313" key="3">
    <source>
        <dbReference type="EMBL" id="CAG6669525.1"/>
    </source>
</evidence>
<keyword evidence="2" id="KW-0862">Zinc</keyword>
<dbReference type="PANTHER" id="PTHR46771:SF5">
    <property type="entry name" value="DETERIN"/>
    <property type="match status" value="1"/>
</dbReference>
<accession>A0A8D8SJX7</accession>
<organism evidence="3">
    <name type="scientific">Cacopsylla melanoneura</name>
    <dbReference type="NCBI Taxonomy" id="428564"/>
    <lineage>
        <taxon>Eukaryota</taxon>
        <taxon>Metazoa</taxon>
        <taxon>Ecdysozoa</taxon>
        <taxon>Arthropoda</taxon>
        <taxon>Hexapoda</taxon>
        <taxon>Insecta</taxon>
        <taxon>Pterygota</taxon>
        <taxon>Neoptera</taxon>
        <taxon>Paraneoptera</taxon>
        <taxon>Hemiptera</taxon>
        <taxon>Sternorrhyncha</taxon>
        <taxon>Psylloidea</taxon>
        <taxon>Psyllidae</taxon>
        <taxon>Psyllinae</taxon>
        <taxon>Cacopsylla</taxon>
    </lineage>
</organism>
<sequence length="160" mass="18914">MKDKVTTVNFKDYIAKEQKLASRLQQYGIAVADPMVFFFKRLATFTNWPFKHGSCTGEHMAYAGYYCVQDDCAKCIYCVKELDGWEETDDPWEEHKSHKADCPFISLNIRDVTAMDISDFVMLNHIVLKNKRMDQFRKSRERLVQILEDKRQEIQMKLKK</sequence>
<evidence type="ECO:0000256" key="1">
    <source>
        <dbReference type="ARBA" id="ARBA00022723"/>
    </source>
</evidence>
<name>A0A8D8SJX7_9HEMI</name>
<reference evidence="3" key="1">
    <citation type="submission" date="2021-05" db="EMBL/GenBank/DDBJ databases">
        <authorList>
            <person name="Alioto T."/>
            <person name="Alioto T."/>
            <person name="Gomez Garrido J."/>
        </authorList>
    </citation>
    <scope>NUCLEOTIDE SEQUENCE</scope>
</reference>
<dbReference type="PANTHER" id="PTHR46771">
    <property type="entry name" value="DETERIN"/>
    <property type="match status" value="1"/>
</dbReference>
<dbReference type="Pfam" id="PF00653">
    <property type="entry name" value="BIR"/>
    <property type="match status" value="1"/>
</dbReference>
<evidence type="ECO:0000256" key="2">
    <source>
        <dbReference type="ARBA" id="ARBA00022833"/>
    </source>
</evidence>
<proteinExistence type="predicted"/>
<dbReference type="InterPro" id="IPR001370">
    <property type="entry name" value="BIR_rpt"/>
</dbReference>
<dbReference type="CDD" id="cd00022">
    <property type="entry name" value="BIR"/>
    <property type="match status" value="1"/>
</dbReference>
<dbReference type="Gene3D" id="1.10.1170.10">
    <property type="entry name" value="Inhibitor Of Apoptosis Protein (2mihbC-IAP-1), Chain A"/>
    <property type="match status" value="1"/>
</dbReference>
<dbReference type="PROSITE" id="PS50143">
    <property type="entry name" value="BIR_REPEAT_2"/>
    <property type="match status" value="1"/>
</dbReference>
<dbReference type="SMART" id="SM00238">
    <property type="entry name" value="BIR"/>
    <property type="match status" value="1"/>
</dbReference>
<dbReference type="EMBL" id="HBUF01221307">
    <property type="protein sequence ID" value="CAG6669525.1"/>
    <property type="molecule type" value="Transcribed_RNA"/>
</dbReference>
<protein>
    <submittedName>
        <fullName evidence="3">Baculoviral IAP repeat-containing protein 5</fullName>
    </submittedName>
</protein>
<dbReference type="SUPFAM" id="SSF57924">
    <property type="entry name" value="Inhibitor of apoptosis (IAP) repeat"/>
    <property type="match status" value="1"/>
</dbReference>
<dbReference type="GO" id="GO:0046872">
    <property type="term" value="F:metal ion binding"/>
    <property type="evidence" value="ECO:0007669"/>
    <property type="project" value="UniProtKB-KW"/>
</dbReference>
<dbReference type="AlphaFoldDB" id="A0A8D8SJX7"/>